<dbReference type="Proteomes" id="UP000267516">
    <property type="component" value="Segment"/>
</dbReference>
<sequence length="65" mass="7331">MSPSNSLLIRLNKNIGTNLLNAWYSSYVLRIALTLTSTFAYLFLRLGVLTFSRLQLLIFSSTSSK</sequence>
<keyword evidence="1" id="KW-0812">Transmembrane</keyword>
<evidence type="ECO:0000313" key="2">
    <source>
        <dbReference type="EMBL" id="ATU84101.1"/>
    </source>
</evidence>
<accession>A0A2D3I6Q6</accession>
<feature type="transmembrane region" description="Helical" evidence="1">
    <location>
        <begin position="27"/>
        <end position="44"/>
    </location>
</feature>
<reference evidence="2" key="1">
    <citation type="journal article" date="2018" name="Aquaculture">
        <title>Complete genome sequence of a white spot syndrome virus associated with a disease incursion in Australia.</title>
        <authorList>
            <person name="Oakey J."/>
            <person name="Smith C.S."/>
        </authorList>
    </citation>
    <scope>NUCLEOTIDE SEQUENCE [LARGE SCALE GENOMIC DNA]</scope>
    <source>
        <strain evidence="2">WSSV-AU</strain>
    </source>
</reference>
<organism evidence="2">
    <name type="scientific">White spot syndrome virus</name>
    <dbReference type="NCBI Taxonomy" id="342409"/>
    <lineage>
        <taxon>Viruses</taxon>
        <taxon>Viruses incertae sedis</taxon>
        <taxon>Naldaviricetes</taxon>
        <taxon>Nimaviridae</taxon>
        <taxon>Whispovirus</taxon>
    </lineage>
</organism>
<name>A0A2D3I6Q6_9VIRU</name>
<dbReference type="EMBL" id="MF768985">
    <property type="protein sequence ID" value="ATU84101.1"/>
    <property type="molecule type" value="Genomic_DNA"/>
</dbReference>
<keyword evidence="1" id="KW-0472">Membrane</keyword>
<evidence type="ECO:0000256" key="1">
    <source>
        <dbReference type="SAM" id="Phobius"/>
    </source>
</evidence>
<keyword evidence="1" id="KW-1133">Transmembrane helix</keyword>
<protein>
    <submittedName>
        <fullName evidence="2">ORF1123</fullName>
    </submittedName>
</protein>
<proteinExistence type="predicted"/>